<keyword evidence="3" id="KW-0808">Transferase</keyword>
<dbReference type="SUPFAM" id="SSF53756">
    <property type="entry name" value="UDP-Glycosyltransferase/glycogen phosphorylase"/>
    <property type="match status" value="1"/>
</dbReference>
<dbReference type="EMBL" id="LSDK01000076">
    <property type="protein sequence ID" value="KXB76194.1"/>
    <property type="molecule type" value="Genomic_DNA"/>
</dbReference>
<evidence type="ECO:0000313" key="4">
    <source>
        <dbReference type="Proteomes" id="UP000070224"/>
    </source>
</evidence>
<dbReference type="Pfam" id="PF00534">
    <property type="entry name" value="Glycos_transf_1"/>
    <property type="match status" value="1"/>
</dbReference>
<dbReference type="AlphaFoldDB" id="A0A134B8D1"/>
<dbReference type="Proteomes" id="UP000070224">
    <property type="component" value="Unassembled WGS sequence"/>
</dbReference>
<organism evidence="3 4">
    <name type="scientific">Porphyromonas somerae</name>
    <dbReference type="NCBI Taxonomy" id="322095"/>
    <lineage>
        <taxon>Bacteria</taxon>
        <taxon>Pseudomonadati</taxon>
        <taxon>Bacteroidota</taxon>
        <taxon>Bacteroidia</taxon>
        <taxon>Bacteroidales</taxon>
        <taxon>Porphyromonadaceae</taxon>
        <taxon>Porphyromonas</taxon>
    </lineage>
</organism>
<protein>
    <submittedName>
        <fullName evidence="3">Glycosyltransferase, group 1 family protein</fullName>
    </submittedName>
</protein>
<sequence>MERVLTRKVNYLAGQGHELIIVTTDQKGGKPFFSLEASVKQYDLGINYDENNGQGILAKLTAYPKKKRLHRQRLSELLERLRADIVISMFGDDATLLPQMKDGSRKVLEYHFSKLKRLQYGRTGLWRLIDILRTKLDERTVKPYDRFVVLTEEDAGYWGPLPNIRVIPNPLPFVSEETSPCTSHKVIAVGRYDFQKNFAKLLDLWGRIAPAYPDWTLEIYGDGALRPELEQQVTRLELSSSVTLAKPTHQMKEVYQSASIYAMTSRYEGLPMVLIEAQHMGLPIVSFACPCGPNDVLHPGEDGYLISQGDDEGFLTALRQLMDSEAERVRMGANARKASARYEVDAVMGQWLDLFSSLVPNKSSAV</sequence>
<reference evidence="4" key="1">
    <citation type="submission" date="2016-01" db="EMBL/GenBank/DDBJ databases">
        <authorList>
            <person name="Mitreva M."/>
            <person name="Pepin K.H."/>
            <person name="Mihindukulasuriya K.A."/>
            <person name="Fulton R."/>
            <person name="Fronick C."/>
            <person name="O'Laughlin M."/>
            <person name="Miner T."/>
            <person name="Herter B."/>
            <person name="Rosa B.A."/>
            <person name="Cordes M."/>
            <person name="Tomlinson C."/>
            <person name="Wollam A."/>
            <person name="Palsikar V.B."/>
            <person name="Mardis E.R."/>
            <person name="Wilson R.K."/>
        </authorList>
    </citation>
    <scope>NUCLEOTIDE SEQUENCE [LARGE SCALE GENOMIC DNA]</scope>
    <source>
        <strain evidence="4">KA00683</strain>
    </source>
</reference>
<feature type="domain" description="Glycosyltransferase subfamily 4-like N-terminal" evidence="2">
    <location>
        <begin position="1"/>
        <end position="170"/>
    </location>
</feature>
<dbReference type="PANTHER" id="PTHR12526">
    <property type="entry name" value="GLYCOSYLTRANSFERASE"/>
    <property type="match status" value="1"/>
</dbReference>
<dbReference type="Pfam" id="PF13439">
    <property type="entry name" value="Glyco_transf_4"/>
    <property type="match status" value="1"/>
</dbReference>
<dbReference type="InterPro" id="IPR028098">
    <property type="entry name" value="Glyco_trans_4-like_N"/>
</dbReference>
<evidence type="ECO:0000259" key="1">
    <source>
        <dbReference type="Pfam" id="PF00534"/>
    </source>
</evidence>
<accession>A0A134B8D1</accession>
<feature type="domain" description="Glycosyl transferase family 1" evidence="1">
    <location>
        <begin position="182"/>
        <end position="337"/>
    </location>
</feature>
<keyword evidence="4" id="KW-1185">Reference proteome</keyword>
<dbReference type="PANTHER" id="PTHR12526:SF630">
    <property type="entry name" value="GLYCOSYLTRANSFERASE"/>
    <property type="match status" value="1"/>
</dbReference>
<evidence type="ECO:0000259" key="2">
    <source>
        <dbReference type="Pfam" id="PF13439"/>
    </source>
</evidence>
<dbReference type="InterPro" id="IPR001296">
    <property type="entry name" value="Glyco_trans_1"/>
</dbReference>
<name>A0A134B8D1_9PORP</name>
<proteinExistence type="predicted"/>
<gene>
    <name evidence="3" type="ORF">HMPREF3185_01131</name>
</gene>
<dbReference type="Gene3D" id="3.40.50.2000">
    <property type="entry name" value="Glycogen Phosphorylase B"/>
    <property type="match status" value="2"/>
</dbReference>
<comment type="caution">
    <text evidence="3">The sequence shown here is derived from an EMBL/GenBank/DDBJ whole genome shotgun (WGS) entry which is preliminary data.</text>
</comment>
<dbReference type="STRING" id="322095.HMPREF3185_01131"/>
<dbReference type="PATRIC" id="fig|322095.3.peg.1115"/>
<dbReference type="CDD" id="cd03820">
    <property type="entry name" value="GT4_AmsD-like"/>
    <property type="match status" value="1"/>
</dbReference>
<evidence type="ECO:0000313" key="3">
    <source>
        <dbReference type="EMBL" id="KXB76194.1"/>
    </source>
</evidence>
<dbReference type="GO" id="GO:0016757">
    <property type="term" value="F:glycosyltransferase activity"/>
    <property type="evidence" value="ECO:0007669"/>
    <property type="project" value="InterPro"/>
</dbReference>